<keyword evidence="2" id="KW-1185">Reference proteome</keyword>
<dbReference type="Proteomes" id="UP000076761">
    <property type="component" value="Unassembled WGS sequence"/>
</dbReference>
<organism evidence="1 2">
    <name type="scientific">Neolentinus lepideus HHB14362 ss-1</name>
    <dbReference type="NCBI Taxonomy" id="1314782"/>
    <lineage>
        <taxon>Eukaryota</taxon>
        <taxon>Fungi</taxon>
        <taxon>Dikarya</taxon>
        <taxon>Basidiomycota</taxon>
        <taxon>Agaricomycotina</taxon>
        <taxon>Agaricomycetes</taxon>
        <taxon>Gloeophyllales</taxon>
        <taxon>Gloeophyllaceae</taxon>
        <taxon>Neolentinus</taxon>
    </lineage>
</organism>
<name>A0A165S8R3_9AGAM</name>
<dbReference type="EMBL" id="KV425575">
    <property type="protein sequence ID" value="KZT24814.1"/>
    <property type="molecule type" value="Genomic_DNA"/>
</dbReference>
<dbReference type="OrthoDB" id="2997050at2759"/>
<accession>A0A165S8R3</accession>
<dbReference type="InParanoid" id="A0A165S8R3"/>
<reference evidence="1 2" key="1">
    <citation type="journal article" date="2016" name="Mol. Biol. Evol.">
        <title>Comparative Genomics of Early-Diverging Mushroom-Forming Fungi Provides Insights into the Origins of Lignocellulose Decay Capabilities.</title>
        <authorList>
            <person name="Nagy L.G."/>
            <person name="Riley R."/>
            <person name="Tritt A."/>
            <person name="Adam C."/>
            <person name="Daum C."/>
            <person name="Floudas D."/>
            <person name="Sun H."/>
            <person name="Yadav J.S."/>
            <person name="Pangilinan J."/>
            <person name="Larsson K.H."/>
            <person name="Matsuura K."/>
            <person name="Barry K."/>
            <person name="Labutti K."/>
            <person name="Kuo R."/>
            <person name="Ohm R.A."/>
            <person name="Bhattacharya S.S."/>
            <person name="Shirouzu T."/>
            <person name="Yoshinaga Y."/>
            <person name="Martin F.M."/>
            <person name="Grigoriev I.V."/>
            <person name="Hibbett D.S."/>
        </authorList>
    </citation>
    <scope>NUCLEOTIDE SEQUENCE [LARGE SCALE GENOMIC DNA]</scope>
    <source>
        <strain evidence="1 2">HHB14362 ss-1</strain>
    </source>
</reference>
<dbReference type="AlphaFoldDB" id="A0A165S8R3"/>
<evidence type="ECO:0000313" key="2">
    <source>
        <dbReference type="Proteomes" id="UP000076761"/>
    </source>
</evidence>
<protein>
    <submittedName>
        <fullName evidence="1">Uncharacterized protein</fullName>
    </submittedName>
</protein>
<sequence>MIFRWGVSAWHYAGDREPHFGTLVSQVCHQWREVALGDPLVLPVPEALPSTS</sequence>
<proteinExistence type="predicted"/>
<gene>
    <name evidence="1" type="ORF">NEOLEDRAFT_1134477</name>
</gene>
<evidence type="ECO:0000313" key="1">
    <source>
        <dbReference type="EMBL" id="KZT24814.1"/>
    </source>
</evidence>